<comment type="caution">
    <text evidence="5">The sequence shown here is derived from an EMBL/GenBank/DDBJ whole genome shotgun (WGS) entry which is preliminary data.</text>
</comment>
<dbReference type="AlphaFoldDB" id="A0AAN8YTK7"/>
<protein>
    <submittedName>
        <fullName evidence="5">TFIID subunit TAF5, NTD2 domain</fullName>
    </submittedName>
</protein>
<evidence type="ECO:0000259" key="4">
    <source>
        <dbReference type="Pfam" id="PF04494"/>
    </source>
</evidence>
<evidence type="ECO:0000313" key="5">
    <source>
        <dbReference type="EMBL" id="KAK6912511.1"/>
    </source>
</evidence>
<sequence length="131" mass="14736">MADEDVEKVVLAYLRKKGFKQTELAFQEEQHQQQQGNKNSSTSSSSTASHTTTDPEIAKHLLAFSEHSLFFPLSSFSGEFGLVISLPLRTVAGLENGPARYREGYGKLRSWADGSLDLYRHEMNRVLYPLL</sequence>
<dbReference type="GO" id="GO:0006367">
    <property type="term" value="P:transcription initiation at RNA polymerase II promoter"/>
    <property type="evidence" value="ECO:0007669"/>
    <property type="project" value="TreeGrafter"/>
</dbReference>
<organism evidence="5 6">
    <name type="scientific">Dillenia turbinata</name>
    <dbReference type="NCBI Taxonomy" id="194707"/>
    <lineage>
        <taxon>Eukaryota</taxon>
        <taxon>Viridiplantae</taxon>
        <taxon>Streptophyta</taxon>
        <taxon>Embryophyta</taxon>
        <taxon>Tracheophyta</taxon>
        <taxon>Spermatophyta</taxon>
        <taxon>Magnoliopsida</taxon>
        <taxon>eudicotyledons</taxon>
        <taxon>Gunneridae</taxon>
        <taxon>Pentapetalae</taxon>
        <taxon>Dilleniales</taxon>
        <taxon>Dilleniaceae</taxon>
        <taxon>Dillenia</taxon>
    </lineage>
</organism>
<proteinExistence type="predicted"/>
<dbReference type="PROSITE" id="PS50896">
    <property type="entry name" value="LISH"/>
    <property type="match status" value="1"/>
</dbReference>
<feature type="compositionally biased region" description="Low complexity" evidence="3">
    <location>
        <begin position="32"/>
        <end position="52"/>
    </location>
</feature>
<dbReference type="Gene3D" id="1.25.40.500">
    <property type="entry name" value="TFIID subunit TAF5, NTD2 domain"/>
    <property type="match status" value="1"/>
</dbReference>
<evidence type="ECO:0000313" key="6">
    <source>
        <dbReference type="Proteomes" id="UP001370490"/>
    </source>
</evidence>
<evidence type="ECO:0000256" key="3">
    <source>
        <dbReference type="SAM" id="MobiDB-lite"/>
    </source>
</evidence>
<dbReference type="PANTHER" id="PTHR19879:SF1">
    <property type="entry name" value="CANNONBALL-RELATED"/>
    <property type="match status" value="1"/>
</dbReference>
<dbReference type="GO" id="GO:0005669">
    <property type="term" value="C:transcription factor TFIID complex"/>
    <property type="evidence" value="ECO:0007669"/>
    <property type="project" value="TreeGrafter"/>
</dbReference>
<evidence type="ECO:0000256" key="2">
    <source>
        <dbReference type="ARBA" id="ARBA00023242"/>
    </source>
</evidence>
<dbReference type="PANTHER" id="PTHR19879">
    <property type="entry name" value="TRANSCRIPTION INITIATION FACTOR TFIID"/>
    <property type="match status" value="1"/>
</dbReference>
<dbReference type="InterPro" id="IPR006594">
    <property type="entry name" value="LisH"/>
</dbReference>
<comment type="subcellular location">
    <subcellularLocation>
        <location evidence="1">Nucleus</location>
    </subcellularLocation>
</comment>
<dbReference type="InterPro" id="IPR007582">
    <property type="entry name" value="TFIID_NTD2"/>
</dbReference>
<feature type="domain" description="TFIID subunit TAF5 NTD2" evidence="4">
    <location>
        <begin position="95"/>
        <end position="130"/>
    </location>
</feature>
<dbReference type="InterPro" id="IPR037264">
    <property type="entry name" value="TFIID_NTD2_sf"/>
</dbReference>
<dbReference type="SUPFAM" id="SSF160897">
    <property type="entry name" value="Taf5 N-terminal domain-like"/>
    <property type="match status" value="1"/>
</dbReference>
<keyword evidence="6" id="KW-1185">Reference proteome</keyword>
<feature type="region of interest" description="Disordered" evidence="3">
    <location>
        <begin position="25"/>
        <end position="53"/>
    </location>
</feature>
<evidence type="ECO:0000256" key="1">
    <source>
        <dbReference type="ARBA" id="ARBA00004123"/>
    </source>
</evidence>
<dbReference type="Pfam" id="PF04494">
    <property type="entry name" value="TFIID_NTD2"/>
    <property type="match status" value="1"/>
</dbReference>
<dbReference type="EMBL" id="JBAMMX010000027">
    <property type="protein sequence ID" value="KAK6912511.1"/>
    <property type="molecule type" value="Genomic_DNA"/>
</dbReference>
<dbReference type="GO" id="GO:0016251">
    <property type="term" value="F:RNA polymerase II general transcription initiation factor activity"/>
    <property type="evidence" value="ECO:0007669"/>
    <property type="project" value="TreeGrafter"/>
</dbReference>
<name>A0AAN8YTK7_9MAGN</name>
<gene>
    <name evidence="5" type="ORF">RJ641_022112</name>
</gene>
<reference evidence="5 6" key="1">
    <citation type="submission" date="2023-12" db="EMBL/GenBank/DDBJ databases">
        <title>A high-quality genome assembly for Dillenia turbinata (Dilleniales).</title>
        <authorList>
            <person name="Chanderbali A."/>
        </authorList>
    </citation>
    <scope>NUCLEOTIDE SEQUENCE [LARGE SCALE GENOMIC DNA]</scope>
    <source>
        <strain evidence="5">LSX21</strain>
        <tissue evidence="5">Leaf</tissue>
    </source>
</reference>
<accession>A0AAN8YTK7</accession>
<dbReference type="Proteomes" id="UP001370490">
    <property type="component" value="Unassembled WGS sequence"/>
</dbReference>
<keyword evidence="2" id="KW-0539">Nucleus</keyword>